<dbReference type="EMBL" id="FOMJ01000004">
    <property type="protein sequence ID" value="SFD36786.1"/>
    <property type="molecule type" value="Genomic_DNA"/>
</dbReference>
<proteinExistence type="predicted"/>
<accession>A0A1I1RR46</accession>
<dbReference type="AlphaFoldDB" id="A0A1I1RR46"/>
<dbReference type="OrthoDB" id="5782846at2"/>
<evidence type="ECO:0000313" key="2">
    <source>
        <dbReference type="Proteomes" id="UP000198611"/>
    </source>
</evidence>
<name>A0A1I1RR46_9GAMM</name>
<reference evidence="1 2" key="1">
    <citation type="submission" date="2016-10" db="EMBL/GenBank/DDBJ databases">
        <authorList>
            <person name="de Groot N.N."/>
        </authorList>
    </citation>
    <scope>NUCLEOTIDE SEQUENCE [LARGE SCALE GENOMIC DNA]</scope>
    <source>
        <strain evidence="1 2">HL3</strain>
    </source>
</reference>
<dbReference type="Proteomes" id="UP000198611">
    <property type="component" value="Unassembled WGS sequence"/>
</dbReference>
<keyword evidence="2" id="KW-1185">Reference proteome</keyword>
<organism evidence="1 2">
    <name type="scientific">Thiohalospira halophila DSM 15071</name>
    <dbReference type="NCBI Taxonomy" id="1123397"/>
    <lineage>
        <taxon>Bacteria</taxon>
        <taxon>Pseudomonadati</taxon>
        <taxon>Pseudomonadota</taxon>
        <taxon>Gammaproteobacteria</taxon>
        <taxon>Thiohalospirales</taxon>
        <taxon>Thiohalospiraceae</taxon>
        <taxon>Thiohalospira</taxon>
    </lineage>
</organism>
<sequence>MERLLLNLDPASITEYISIRTPVEKARFNLSGLFLPQPVRRGSWDRQTYPMEDHPTFRLIRRLYESDYDLPTGMVALEQYFGERGLSPLKARDKAERKGAEILWRYAELARGMADTGYQPGLARDEIGVAIARDGTLLKAPGGQHRFAVARMLGLDCVTAEVRYIHRAWQRACKGADLESLRTCTREQIPMYYPSCEPTEKA</sequence>
<protein>
    <submittedName>
        <fullName evidence="1">Uncharacterized protein</fullName>
    </submittedName>
</protein>
<gene>
    <name evidence="1" type="ORF">SAMN05660831_01542</name>
</gene>
<evidence type="ECO:0000313" key="1">
    <source>
        <dbReference type="EMBL" id="SFD36786.1"/>
    </source>
</evidence>
<dbReference type="RefSeq" id="WP_143613206.1">
    <property type="nucleotide sequence ID" value="NZ_FOMJ01000004.1"/>
</dbReference>